<dbReference type="GO" id="GO:0005737">
    <property type="term" value="C:cytoplasm"/>
    <property type="evidence" value="ECO:0007669"/>
    <property type="project" value="UniProtKB-SubCell"/>
</dbReference>
<evidence type="ECO:0000313" key="12">
    <source>
        <dbReference type="Proteomes" id="UP000321058"/>
    </source>
</evidence>
<dbReference type="GO" id="GO:0004595">
    <property type="term" value="F:pantetheine-phosphate adenylyltransferase activity"/>
    <property type="evidence" value="ECO:0007669"/>
    <property type="project" value="UniProtKB-UniRule"/>
</dbReference>
<feature type="binding site" evidence="9">
    <location>
        <begin position="108"/>
        <end position="110"/>
    </location>
    <ligand>
        <name>ATP</name>
        <dbReference type="ChEBI" id="CHEBI:30616"/>
    </ligand>
</feature>
<dbReference type="GO" id="GO:0005524">
    <property type="term" value="F:ATP binding"/>
    <property type="evidence" value="ECO:0007669"/>
    <property type="project" value="UniProtKB-KW"/>
</dbReference>
<comment type="pathway">
    <text evidence="9">Cofactor biosynthesis; coenzyme A biosynthesis; CoA from (R)-pantothenate: step 4/5.</text>
</comment>
<dbReference type="EMBL" id="BKAJ01000061">
    <property type="protein sequence ID" value="GEP56295.1"/>
    <property type="molecule type" value="Genomic_DNA"/>
</dbReference>
<comment type="subunit">
    <text evidence="9">Homohexamer.</text>
</comment>
<dbReference type="NCBIfam" id="TIGR01510">
    <property type="entry name" value="coaD_prev_kdtB"/>
    <property type="match status" value="1"/>
</dbReference>
<comment type="catalytic activity">
    <reaction evidence="8 9">
        <text>(R)-4'-phosphopantetheine + ATP + H(+) = 3'-dephospho-CoA + diphosphate</text>
        <dbReference type="Rhea" id="RHEA:19801"/>
        <dbReference type="ChEBI" id="CHEBI:15378"/>
        <dbReference type="ChEBI" id="CHEBI:30616"/>
        <dbReference type="ChEBI" id="CHEBI:33019"/>
        <dbReference type="ChEBI" id="CHEBI:57328"/>
        <dbReference type="ChEBI" id="CHEBI:61723"/>
        <dbReference type="EC" id="2.7.7.3"/>
    </reaction>
</comment>
<gene>
    <name evidence="11" type="primary">coaD_1</name>
    <name evidence="9" type="synonym">coaD</name>
    <name evidence="11" type="ORF">RSO01_34610</name>
</gene>
<evidence type="ECO:0000256" key="7">
    <source>
        <dbReference type="ARBA" id="ARBA00022993"/>
    </source>
</evidence>
<dbReference type="GO" id="GO:0015937">
    <property type="term" value="P:coenzyme A biosynthetic process"/>
    <property type="evidence" value="ECO:0007669"/>
    <property type="project" value="UniProtKB-UniRule"/>
</dbReference>
<feature type="binding site" evidence="9">
    <location>
        <position position="107"/>
    </location>
    <ligand>
        <name>substrate</name>
    </ligand>
</feature>
<comment type="cofactor">
    <cofactor evidence="9">
        <name>Mg(2+)</name>
        <dbReference type="ChEBI" id="CHEBI:18420"/>
    </cofactor>
</comment>
<sequence length="180" mass="20028">MGAPVMGKWGQDMASERVGVYPGTFDPITSGHMEVVRRSLRLVDKLVIGPATNIGKGPLFSLQERIDIIKDDIEDFSAADKARIQIAPFDGLLIHFAREVGASVIIRGLRAVSDFEYEIQMANMNARMEPNIETIFLMASDRHQFIASSLVKDIARLGGDTSQFVSKKVFQRLKDKFKKG</sequence>
<dbReference type="InterPro" id="IPR001980">
    <property type="entry name" value="PPAT"/>
</dbReference>
<dbReference type="Gene3D" id="3.40.50.620">
    <property type="entry name" value="HUPs"/>
    <property type="match status" value="1"/>
</dbReference>
<comment type="function">
    <text evidence="9">Reversibly transfers an adenylyl group from ATP to 4'-phosphopantetheine, yielding dephospho-CoA (dPCoA) and pyrophosphate.</text>
</comment>
<evidence type="ECO:0000256" key="5">
    <source>
        <dbReference type="ARBA" id="ARBA00022840"/>
    </source>
</evidence>
<name>A0A512NBI4_9HYPH</name>
<dbReference type="Proteomes" id="UP000321058">
    <property type="component" value="Unassembled WGS sequence"/>
</dbReference>
<feature type="domain" description="Cytidyltransferase-like" evidence="10">
    <location>
        <begin position="20"/>
        <end position="152"/>
    </location>
</feature>
<reference evidence="11 12" key="1">
    <citation type="submission" date="2019-07" db="EMBL/GenBank/DDBJ databases">
        <title>Whole genome shotgun sequence of Reyranella soli NBRC 108950.</title>
        <authorList>
            <person name="Hosoyama A."/>
            <person name="Uohara A."/>
            <person name="Ohji S."/>
            <person name="Ichikawa N."/>
        </authorList>
    </citation>
    <scope>NUCLEOTIDE SEQUENCE [LARGE SCALE GENOMIC DNA]</scope>
    <source>
        <strain evidence="11 12">NBRC 108950</strain>
    </source>
</reference>
<feature type="binding site" evidence="9">
    <location>
        <position position="56"/>
    </location>
    <ligand>
        <name>substrate</name>
    </ligand>
</feature>
<dbReference type="NCBIfam" id="TIGR00125">
    <property type="entry name" value="cyt_tran_rel"/>
    <property type="match status" value="1"/>
</dbReference>
<dbReference type="Pfam" id="PF01467">
    <property type="entry name" value="CTP_transf_like"/>
    <property type="match status" value="1"/>
</dbReference>
<keyword evidence="12" id="KW-1185">Reference proteome</keyword>
<comment type="similarity">
    <text evidence="9">Belongs to the bacterial CoaD family.</text>
</comment>
<keyword evidence="6 9" id="KW-0460">Magnesium</keyword>
<evidence type="ECO:0000256" key="3">
    <source>
        <dbReference type="ARBA" id="ARBA00022695"/>
    </source>
</evidence>
<keyword evidence="2 9" id="KW-0808">Transferase</keyword>
<evidence type="ECO:0000256" key="4">
    <source>
        <dbReference type="ARBA" id="ARBA00022741"/>
    </source>
</evidence>
<evidence type="ECO:0000256" key="2">
    <source>
        <dbReference type="ARBA" id="ARBA00022679"/>
    </source>
</evidence>
<evidence type="ECO:0000259" key="10">
    <source>
        <dbReference type="Pfam" id="PF01467"/>
    </source>
</evidence>
<accession>A0A512NBI4</accession>
<evidence type="ECO:0000256" key="6">
    <source>
        <dbReference type="ARBA" id="ARBA00022842"/>
    </source>
</evidence>
<keyword evidence="5 9" id="KW-0067">ATP-binding</keyword>
<dbReference type="InterPro" id="IPR004821">
    <property type="entry name" value="Cyt_trans-like"/>
</dbReference>
<comment type="caution">
    <text evidence="11">The sequence shown here is derived from an EMBL/GenBank/DDBJ whole genome shotgun (WGS) entry which is preliminary data.</text>
</comment>
<dbReference type="InterPro" id="IPR014729">
    <property type="entry name" value="Rossmann-like_a/b/a_fold"/>
</dbReference>
<feature type="binding site" evidence="9">
    <location>
        <position position="32"/>
    </location>
    <ligand>
        <name>ATP</name>
        <dbReference type="ChEBI" id="CHEBI:30616"/>
    </ligand>
</feature>
<feature type="binding site" evidence="9">
    <location>
        <position position="118"/>
    </location>
    <ligand>
        <name>ATP</name>
        <dbReference type="ChEBI" id="CHEBI:30616"/>
    </ligand>
</feature>
<keyword evidence="1 9" id="KW-0963">Cytoplasm</keyword>
<keyword evidence="7 9" id="KW-0173">Coenzyme A biosynthesis</keyword>
<dbReference type="UniPathway" id="UPA00241">
    <property type="reaction ID" value="UER00355"/>
</dbReference>
<dbReference type="AlphaFoldDB" id="A0A512NBI4"/>
<feature type="binding site" evidence="9">
    <location>
        <begin position="24"/>
        <end position="25"/>
    </location>
    <ligand>
        <name>ATP</name>
        <dbReference type="ChEBI" id="CHEBI:30616"/>
    </ligand>
</feature>
<feature type="binding site" evidence="9">
    <location>
        <position position="93"/>
    </location>
    <ligand>
        <name>substrate</name>
    </ligand>
</feature>
<comment type="subcellular location">
    <subcellularLocation>
        <location evidence="9">Cytoplasm</location>
    </subcellularLocation>
</comment>
<organism evidence="11 12">
    <name type="scientific">Reyranella soli</name>
    <dbReference type="NCBI Taxonomy" id="1230389"/>
    <lineage>
        <taxon>Bacteria</taxon>
        <taxon>Pseudomonadati</taxon>
        <taxon>Pseudomonadota</taxon>
        <taxon>Alphaproteobacteria</taxon>
        <taxon>Hyphomicrobiales</taxon>
        <taxon>Reyranellaceae</taxon>
        <taxon>Reyranella</taxon>
    </lineage>
</organism>
<dbReference type="SUPFAM" id="SSF52374">
    <property type="entry name" value="Nucleotidylyl transferase"/>
    <property type="match status" value="1"/>
</dbReference>
<dbReference type="PANTHER" id="PTHR21342">
    <property type="entry name" value="PHOSPHOPANTETHEINE ADENYLYLTRANSFERASE"/>
    <property type="match status" value="1"/>
</dbReference>
<dbReference type="CDD" id="cd02163">
    <property type="entry name" value="PPAT"/>
    <property type="match status" value="1"/>
</dbReference>
<evidence type="ECO:0000256" key="1">
    <source>
        <dbReference type="ARBA" id="ARBA00022490"/>
    </source>
</evidence>
<dbReference type="PRINTS" id="PR01020">
    <property type="entry name" value="LPSBIOSNTHSS"/>
</dbReference>
<proteinExistence type="inferred from homology"/>
<keyword evidence="3 9" id="KW-0548">Nucleotidyltransferase</keyword>
<keyword evidence="4 9" id="KW-0547">Nucleotide-binding</keyword>
<dbReference type="EC" id="2.7.7.3" evidence="9"/>
<evidence type="ECO:0000256" key="8">
    <source>
        <dbReference type="ARBA" id="ARBA00029346"/>
    </source>
</evidence>
<dbReference type="HAMAP" id="MF_00151">
    <property type="entry name" value="PPAT_bact"/>
    <property type="match status" value="1"/>
</dbReference>
<evidence type="ECO:0000313" key="11">
    <source>
        <dbReference type="EMBL" id="GEP56295.1"/>
    </source>
</evidence>
<protein>
    <recommendedName>
        <fullName evidence="9">Phosphopantetheine adenylyltransferase</fullName>
        <ecNumber evidence="9">2.7.7.3</ecNumber>
    </recommendedName>
    <alternativeName>
        <fullName evidence="9">Dephospho-CoA pyrophosphorylase</fullName>
    </alternativeName>
    <alternativeName>
        <fullName evidence="9">Pantetheine-phosphate adenylyltransferase</fullName>
        <shortName evidence="9">PPAT</shortName>
    </alternativeName>
</protein>
<dbReference type="PANTHER" id="PTHR21342:SF1">
    <property type="entry name" value="PHOSPHOPANTETHEINE ADENYLYLTRANSFERASE"/>
    <property type="match status" value="1"/>
</dbReference>
<feature type="binding site" evidence="9">
    <location>
        <position position="24"/>
    </location>
    <ligand>
        <name>substrate</name>
    </ligand>
</feature>
<feature type="binding site" evidence="9">
    <location>
        <begin position="143"/>
        <end position="149"/>
    </location>
    <ligand>
        <name>ATP</name>
        <dbReference type="ChEBI" id="CHEBI:30616"/>
    </ligand>
</feature>
<feature type="site" description="Transition state stabilizer" evidence="9">
    <location>
        <position position="32"/>
    </location>
</feature>
<evidence type="ECO:0000256" key="9">
    <source>
        <dbReference type="HAMAP-Rule" id="MF_00151"/>
    </source>
</evidence>